<feature type="chain" id="PRO_5003170985" description="Copper chaperone PCu(A)C" evidence="2">
    <location>
        <begin position="20"/>
        <end position="172"/>
    </location>
</feature>
<feature type="signal peptide" evidence="2">
    <location>
        <begin position="1"/>
        <end position="19"/>
    </location>
</feature>
<accession>E3I064</accession>
<dbReference type="Proteomes" id="UP000001399">
    <property type="component" value="Chromosome"/>
</dbReference>
<dbReference type="HOGENOM" id="CLU_100939_2_2_5"/>
<name>E3I064_RHOVT</name>
<reference evidence="4" key="1">
    <citation type="journal article" date="2011" name="J. Bacteriol.">
        <title>Genome sequences of eight morphologically diverse alphaproteobacteria.</title>
        <authorList>
            <consortium name="US DOE Joint Genome Institute"/>
            <person name="Brown P.J."/>
            <person name="Kysela D.T."/>
            <person name="Buechlein A."/>
            <person name="Hemmerich C."/>
            <person name="Brun Y.V."/>
        </authorList>
    </citation>
    <scope>NUCLEOTIDE SEQUENCE [LARGE SCALE GENOMIC DNA]</scope>
    <source>
        <strain evidence="4">ATCC 17100 / ATH 3.1.1 / DSM 162 / LMG 4299</strain>
    </source>
</reference>
<dbReference type="InterPro" id="IPR007410">
    <property type="entry name" value="LpqE-like"/>
</dbReference>
<dbReference type="eggNOG" id="COG2847">
    <property type="taxonomic scope" value="Bacteria"/>
</dbReference>
<proteinExistence type="predicted"/>
<protein>
    <recommendedName>
        <fullName evidence="5">Copper chaperone PCu(A)C</fullName>
    </recommendedName>
</protein>
<evidence type="ECO:0000256" key="2">
    <source>
        <dbReference type="SAM" id="SignalP"/>
    </source>
</evidence>
<dbReference type="RefSeq" id="WP_013419489.1">
    <property type="nucleotide sequence ID" value="NC_014664.1"/>
</dbReference>
<dbReference type="PANTHER" id="PTHR36302">
    <property type="entry name" value="BLR7088 PROTEIN"/>
    <property type="match status" value="1"/>
</dbReference>
<dbReference type="EMBL" id="CP002292">
    <property type="protein sequence ID" value="ADP71099.1"/>
    <property type="molecule type" value="Genomic_DNA"/>
</dbReference>
<dbReference type="Pfam" id="PF04314">
    <property type="entry name" value="PCuAC"/>
    <property type="match status" value="1"/>
</dbReference>
<feature type="compositionally biased region" description="Low complexity" evidence="1">
    <location>
        <begin position="147"/>
        <end position="164"/>
    </location>
</feature>
<dbReference type="Gene3D" id="2.60.40.1890">
    <property type="entry name" value="PCu(A)C copper chaperone"/>
    <property type="match status" value="1"/>
</dbReference>
<dbReference type="InterPro" id="IPR036182">
    <property type="entry name" value="PCuAC_sf"/>
</dbReference>
<sequence>MKRHLLAAGALALSGIAAASAHSYLQNGISILHPWARPTAEAAKTGAVYLSLSNRGDAADTLVSASTPVADKAEIHEHVEENGVLKMRAVPGGLKLAPGASAEFKPGGLHVMLFGLKQRLEEGASFPLTLVFDKAGPVPLEARVQRGPSGDAAPADASGSHGAHQSGDHNSH</sequence>
<feature type="region of interest" description="Disordered" evidence="1">
    <location>
        <begin position="141"/>
        <end position="172"/>
    </location>
</feature>
<dbReference type="STRING" id="648757.Rvan_1857"/>
<keyword evidence="2" id="KW-0732">Signal</keyword>
<dbReference type="SUPFAM" id="SSF110087">
    <property type="entry name" value="DR1885-like metal-binding protein"/>
    <property type="match status" value="1"/>
</dbReference>
<evidence type="ECO:0000313" key="4">
    <source>
        <dbReference type="Proteomes" id="UP000001399"/>
    </source>
</evidence>
<dbReference type="PANTHER" id="PTHR36302:SF1">
    <property type="entry name" value="COPPER CHAPERONE PCU(A)C"/>
    <property type="match status" value="1"/>
</dbReference>
<dbReference type="OrthoDB" id="9796962at2"/>
<evidence type="ECO:0008006" key="5">
    <source>
        <dbReference type="Google" id="ProtNLM"/>
    </source>
</evidence>
<keyword evidence="4" id="KW-1185">Reference proteome</keyword>
<dbReference type="InterPro" id="IPR058248">
    <property type="entry name" value="Lxx211020-like"/>
</dbReference>
<dbReference type="AlphaFoldDB" id="E3I064"/>
<dbReference type="KEGG" id="rva:Rvan_1857"/>
<evidence type="ECO:0000256" key="1">
    <source>
        <dbReference type="SAM" id="MobiDB-lite"/>
    </source>
</evidence>
<organism evidence="3 4">
    <name type="scientific">Rhodomicrobium vannielii (strain ATCC 17100 / DSM 162 / LMG 4299 / NCIMB 10020 / ATH 3.1.1)</name>
    <dbReference type="NCBI Taxonomy" id="648757"/>
    <lineage>
        <taxon>Bacteria</taxon>
        <taxon>Pseudomonadati</taxon>
        <taxon>Pseudomonadota</taxon>
        <taxon>Alphaproteobacteria</taxon>
        <taxon>Hyphomicrobiales</taxon>
        <taxon>Hyphomicrobiaceae</taxon>
        <taxon>Rhodomicrobium</taxon>
    </lineage>
</organism>
<gene>
    <name evidence="3" type="ordered locus">Rvan_1857</name>
</gene>
<evidence type="ECO:0000313" key="3">
    <source>
        <dbReference type="EMBL" id="ADP71099.1"/>
    </source>
</evidence>